<dbReference type="SMART" id="SM00213">
    <property type="entry name" value="UBQ"/>
    <property type="match status" value="1"/>
</dbReference>
<dbReference type="AlphaFoldDB" id="A0A9P8VVH6"/>
<organism evidence="10 11">
    <name type="scientific">Thelonectria olida</name>
    <dbReference type="NCBI Taxonomy" id="1576542"/>
    <lineage>
        <taxon>Eukaryota</taxon>
        <taxon>Fungi</taxon>
        <taxon>Dikarya</taxon>
        <taxon>Ascomycota</taxon>
        <taxon>Pezizomycotina</taxon>
        <taxon>Sordariomycetes</taxon>
        <taxon>Hypocreomycetidae</taxon>
        <taxon>Hypocreales</taxon>
        <taxon>Nectriaceae</taxon>
        <taxon>Thelonectria</taxon>
    </lineage>
</organism>
<evidence type="ECO:0000313" key="10">
    <source>
        <dbReference type="EMBL" id="KAH6879994.1"/>
    </source>
</evidence>
<dbReference type="Pfam" id="PF00240">
    <property type="entry name" value="ubiquitin"/>
    <property type="match status" value="1"/>
</dbReference>
<comment type="similarity">
    <text evidence="4">Belongs to the putative lipase ROG1 family.</text>
</comment>
<evidence type="ECO:0000256" key="5">
    <source>
        <dbReference type="ARBA" id="ARBA00022824"/>
    </source>
</evidence>
<dbReference type="SUPFAM" id="SSF54236">
    <property type="entry name" value="Ubiquitin-like"/>
    <property type="match status" value="1"/>
</dbReference>
<evidence type="ECO:0000256" key="1">
    <source>
        <dbReference type="ARBA" id="ARBA00004173"/>
    </source>
</evidence>
<reference evidence="10 11" key="1">
    <citation type="journal article" date="2021" name="Nat. Commun.">
        <title>Genetic determinants of endophytism in the Arabidopsis root mycobiome.</title>
        <authorList>
            <person name="Mesny F."/>
            <person name="Miyauchi S."/>
            <person name="Thiergart T."/>
            <person name="Pickel B."/>
            <person name="Atanasova L."/>
            <person name="Karlsson M."/>
            <person name="Huettel B."/>
            <person name="Barry K.W."/>
            <person name="Haridas S."/>
            <person name="Chen C."/>
            <person name="Bauer D."/>
            <person name="Andreopoulos W."/>
            <person name="Pangilinan J."/>
            <person name="LaButti K."/>
            <person name="Riley R."/>
            <person name="Lipzen A."/>
            <person name="Clum A."/>
            <person name="Drula E."/>
            <person name="Henrissat B."/>
            <person name="Kohler A."/>
            <person name="Grigoriev I.V."/>
            <person name="Martin F.M."/>
            <person name="Hacquard S."/>
        </authorList>
    </citation>
    <scope>NUCLEOTIDE SEQUENCE [LARGE SCALE GENOMIC DNA]</scope>
    <source>
        <strain evidence="10 11">MPI-CAGE-CH-0241</strain>
    </source>
</reference>
<feature type="compositionally biased region" description="Polar residues" evidence="8">
    <location>
        <begin position="20"/>
        <end position="30"/>
    </location>
</feature>
<dbReference type="InterPro" id="IPR007751">
    <property type="entry name" value="DUF676_lipase-like"/>
</dbReference>
<keyword evidence="6" id="KW-0496">Mitochondrion</keyword>
<evidence type="ECO:0000256" key="8">
    <source>
        <dbReference type="SAM" id="MobiDB-lite"/>
    </source>
</evidence>
<dbReference type="Proteomes" id="UP000777438">
    <property type="component" value="Unassembled WGS sequence"/>
</dbReference>
<feature type="region of interest" description="Disordered" evidence="8">
    <location>
        <begin position="601"/>
        <end position="628"/>
    </location>
</feature>
<dbReference type="Gene3D" id="3.40.50.1820">
    <property type="entry name" value="alpha/beta hydrolase"/>
    <property type="match status" value="1"/>
</dbReference>
<dbReference type="EMBL" id="JAGPYM010000027">
    <property type="protein sequence ID" value="KAH6879994.1"/>
    <property type="molecule type" value="Genomic_DNA"/>
</dbReference>
<dbReference type="InterPro" id="IPR052374">
    <property type="entry name" value="SERAC1"/>
</dbReference>
<keyword evidence="5" id="KW-0256">Endoplasmic reticulum</keyword>
<comment type="subcellular location">
    <subcellularLocation>
        <location evidence="2">Endoplasmic reticulum</location>
    </subcellularLocation>
    <subcellularLocation>
        <location evidence="3">Membrane</location>
    </subcellularLocation>
    <subcellularLocation>
        <location evidence="1">Mitochondrion</location>
    </subcellularLocation>
</comment>
<dbReference type="InterPro" id="IPR019956">
    <property type="entry name" value="Ubiquitin_dom"/>
</dbReference>
<dbReference type="PANTHER" id="PTHR48182:SF2">
    <property type="entry name" value="PROTEIN SERAC1"/>
    <property type="match status" value="1"/>
</dbReference>
<dbReference type="GO" id="GO:0005739">
    <property type="term" value="C:mitochondrion"/>
    <property type="evidence" value="ECO:0007669"/>
    <property type="project" value="UniProtKB-SubCell"/>
</dbReference>
<dbReference type="PANTHER" id="PTHR48182">
    <property type="entry name" value="PROTEIN SERAC1"/>
    <property type="match status" value="1"/>
</dbReference>
<evidence type="ECO:0000256" key="7">
    <source>
        <dbReference type="ARBA" id="ARBA00023136"/>
    </source>
</evidence>
<evidence type="ECO:0000256" key="4">
    <source>
        <dbReference type="ARBA" id="ARBA00007920"/>
    </source>
</evidence>
<evidence type="ECO:0000256" key="6">
    <source>
        <dbReference type="ARBA" id="ARBA00023128"/>
    </source>
</evidence>
<dbReference type="InterPro" id="IPR029058">
    <property type="entry name" value="AB_hydrolase_fold"/>
</dbReference>
<dbReference type="SUPFAM" id="SSF53474">
    <property type="entry name" value="alpha/beta-Hydrolases"/>
    <property type="match status" value="1"/>
</dbReference>
<protein>
    <recommendedName>
        <fullName evidence="9">Ubiquitin-like domain-containing protein</fullName>
    </recommendedName>
</protein>
<keyword evidence="7" id="KW-0472">Membrane</keyword>
<gene>
    <name evidence="10" type="ORF">B0T10DRAFT_412368</name>
</gene>
<name>A0A9P8VVH6_9HYPO</name>
<dbReference type="PRINTS" id="PR00348">
    <property type="entry name" value="UBIQUITIN"/>
</dbReference>
<evidence type="ECO:0000256" key="3">
    <source>
        <dbReference type="ARBA" id="ARBA00004370"/>
    </source>
</evidence>
<comment type="caution">
    <text evidence="10">The sequence shown here is derived from an EMBL/GenBank/DDBJ whole genome shotgun (WGS) entry which is preliminary data.</text>
</comment>
<keyword evidence="11" id="KW-1185">Reference proteome</keyword>
<dbReference type="GO" id="GO:0016020">
    <property type="term" value="C:membrane"/>
    <property type="evidence" value="ECO:0007669"/>
    <property type="project" value="UniProtKB-SubCell"/>
</dbReference>
<sequence>MNVFRKLTQKIRPKTKKQDSSSTGESATQQEEYHVLGTTAESRKASGLVSSGVYHHGLFVLHPPQEVPNEHHNHSVDIVAVHGLNGKARGTWTDKPSGMLWLEDFLPEEMPEARIMTFGYDSSLTFSQSRGRIEDFARDLLNRLWMLRQSSQNRPLIFVCHSLGGIVAKKALILAHENDHHYRDILASTTGIVFMGTPHQGSDIVNWTSFLTNAVQLVSGNQIVRTNLVKDLSTHSSTLLEISKSFLPRSSGLTIMSFVETQAEPPLQVLVVPTESSRLGLPNEMVFPVNAHHRSICRYPSAKDQTYVLVEAALKAIVSGGDVSPSDADDADMVLVRISGLKPKVSAIERGWDTRSHMFYVRGNMKFSKLGQVIERQAPDLTVPKSFGFNGRSSHISDEWMDCFTLPLRVTNGRPCYKASLGYQINARQSIAAFFSKVFPDPLEAKIRRYPKWMQAGTGLSHSVTVGRDDSSTLQISFLRTVRVQSEKTTISDVPKGLGTFPLFNTQPYREQLPLQAASQGGLMFPMYEKEAMCIAFDCKQGDKFAVRPFLGGINAISGKGLMTDHSNSSRKQDYIIAPDQKRLDGVSVQPGIVKQFVAMKPNPEPKKDKRATSSGANMAAAPETASKGGTVEWQMTGKDEVGGIQLQVIPQFKREIMFAGSMKDASPMKLGGRLESYVPVPGDVVSYDVLRTPKELGLHADETIHIRNLGLKRERDRSKRVTDLTLETPNPADPSDTVELEVFRSPMLEIVASVRSPVSSRDAVLFKVDVDDELKDVQEAAKDIFELPDGILHMPGRVDNNPDVHVPVTDWAHLLFLTEPAASDDEFYRPRTSSHCDTDIRPLSVGPKVDLILVPSAPKPVCHISFLNGAREAFNVTKPLILELPEDTTVASLRKTLASTAGVSTDGIRVASLEHPDLPDDHAIFNQEGVPERYSMPVLALDDGVALLVKTLTGKTVRFHVLAEDTISTVKELIERKEGIPPDQQRLIHVGRQMEDGKSRANQLIFQCATLHLVLRLRGGGFPTITVTLSGAIVFVGHVDDVAHLKTKIFETLGIYVHRQEFALPDDFCLRDKTLTLELKIRPQERVTLGIGAGGSIVQEIVEDKSDPGIWDVGSSKILHVHIVNSHDFRAITGLAPPSTPISWRTYLGLGLPYDMAWGRGDEKGKGVSSDGAFDKLVSLEEGDGFGDDRNVELSRVYNSDDRCDSRRVPSYPLTLLEVDQTVPYFQGLSKKGESVF</sequence>
<dbReference type="InterPro" id="IPR000626">
    <property type="entry name" value="Ubiquitin-like_dom"/>
</dbReference>
<dbReference type="GO" id="GO:0005783">
    <property type="term" value="C:endoplasmic reticulum"/>
    <property type="evidence" value="ECO:0007669"/>
    <property type="project" value="UniProtKB-SubCell"/>
</dbReference>
<evidence type="ECO:0000256" key="2">
    <source>
        <dbReference type="ARBA" id="ARBA00004240"/>
    </source>
</evidence>
<dbReference type="OrthoDB" id="1658288at2759"/>
<dbReference type="Gene3D" id="3.10.20.90">
    <property type="entry name" value="Phosphatidylinositol 3-kinase Catalytic Subunit, Chain A, domain 1"/>
    <property type="match status" value="1"/>
</dbReference>
<evidence type="ECO:0000313" key="11">
    <source>
        <dbReference type="Proteomes" id="UP000777438"/>
    </source>
</evidence>
<dbReference type="InterPro" id="IPR029071">
    <property type="entry name" value="Ubiquitin-like_domsf"/>
</dbReference>
<accession>A0A9P8VVH6</accession>
<feature type="domain" description="Ubiquitin-like" evidence="9">
    <location>
        <begin position="946"/>
        <end position="1021"/>
    </location>
</feature>
<dbReference type="Pfam" id="PF05057">
    <property type="entry name" value="DUF676"/>
    <property type="match status" value="1"/>
</dbReference>
<dbReference type="PROSITE" id="PS50053">
    <property type="entry name" value="UBIQUITIN_2"/>
    <property type="match status" value="1"/>
</dbReference>
<evidence type="ECO:0000259" key="9">
    <source>
        <dbReference type="PROSITE" id="PS50053"/>
    </source>
</evidence>
<feature type="region of interest" description="Disordered" evidence="8">
    <location>
        <begin position="1"/>
        <end position="34"/>
    </location>
</feature>
<proteinExistence type="inferred from homology"/>